<dbReference type="AlphaFoldDB" id="A0A316FEY9"/>
<dbReference type="RefSeq" id="WP_109593559.1">
    <property type="nucleotide sequence ID" value="NZ_BONA01000045.1"/>
</dbReference>
<dbReference type="SUPFAM" id="SSF47413">
    <property type="entry name" value="lambda repressor-like DNA-binding domains"/>
    <property type="match status" value="1"/>
</dbReference>
<organism evidence="5 6">
    <name type="scientific">Actinoplanes xinjiangensis</name>
    <dbReference type="NCBI Taxonomy" id="512350"/>
    <lineage>
        <taxon>Bacteria</taxon>
        <taxon>Bacillati</taxon>
        <taxon>Actinomycetota</taxon>
        <taxon>Actinomycetes</taxon>
        <taxon>Micromonosporales</taxon>
        <taxon>Micromonosporaceae</taxon>
        <taxon>Actinoplanes</taxon>
    </lineage>
</organism>
<dbReference type="SMART" id="SM00354">
    <property type="entry name" value="HTH_LACI"/>
    <property type="match status" value="1"/>
</dbReference>
<dbReference type="InterPro" id="IPR028082">
    <property type="entry name" value="Peripla_BP_I"/>
</dbReference>
<evidence type="ECO:0000313" key="5">
    <source>
        <dbReference type="EMBL" id="PWK47434.1"/>
    </source>
</evidence>
<feature type="domain" description="HTH lacI-type" evidence="4">
    <location>
        <begin position="5"/>
        <end position="59"/>
    </location>
</feature>
<accession>A0A316FEY9</accession>
<dbReference type="Proteomes" id="UP000245697">
    <property type="component" value="Unassembled WGS sequence"/>
</dbReference>
<sequence>MSSSPVLAEVARLAGVSAATASRVLSGRGPASADSRAAVLRAAADLGYVPHPVASRLARGTGTRLLFAVRDRRTDILSDPFVTRAATAMAAATDPDGLGVCLRRLPLDAAAELDRIAADRSVAAVVLAGHDGDLLDHLPTGLRGRFAAIGAGGLDVDSTAGIGALLRHLHTTGRRRIALIGGPPWLAAARAPLHTYTGLMREAGLPIRVVPGDFTTARGRTAARTVLRRWPDTDAIATVSDATALGVLQTLAETGVRVPHDVAVTGFDDVPFAACAVPALSTATHPVELIAAAAAQAALGAAPRDRLFPSRPVLRATA</sequence>
<dbReference type="Gene3D" id="3.40.50.2300">
    <property type="match status" value="2"/>
</dbReference>
<gene>
    <name evidence="5" type="ORF">BC793_10744</name>
</gene>
<proteinExistence type="predicted"/>
<evidence type="ECO:0000313" key="6">
    <source>
        <dbReference type="Proteomes" id="UP000245697"/>
    </source>
</evidence>
<dbReference type="InterPro" id="IPR046335">
    <property type="entry name" value="LacI/GalR-like_sensor"/>
</dbReference>
<evidence type="ECO:0000256" key="1">
    <source>
        <dbReference type="ARBA" id="ARBA00023015"/>
    </source>
</evidence>
<comment type="caution">
    <text evidence="5">The sequence shown here is derived from an EMBL/GenBank/DDBJ whole genome shotgun (WGS) entry which is preliminary data.</text>
</comment>
<name>A0A316FEY9_9ACTN</name>
<dbReference type="EMBL" id="QGGR01000007">
    <property type="protein sequence ID" value="PWK47434.1"/>
    <property type="molecule type" value="Genomic_DNA"/>
</dbReference>
<dbReference type="InterPro" id="IPR000843">
    <property type="entry name" value="HTH_LacI"/>
</dbReference>
<keyword evidence="6" id="KW-1185">Reference proteome</keyword>
<keyword evidence="3" id="KW-0804">Transcription</keyword>
<protein>
    <submittedName>
        <fullName evidence="5">LacI family transcriptional regulator</fullName>
    </submittedName>
</protein>
<dbReference type="Gene3D" id="1.10.260.40">
    <property type="entry name" value="lambda repressor-like DNA-binding domains"/>
    <property type="match status" value="1"/>
</dbReference>
<dbReference type="GO" id="GO:0003700">
    <property type="term" value="F:DNA-binding transcription factor activity"/>
    <property type="evidence" value="ECO:0007669"/>
    <property type="project" value="TreeGrafter"/>
</dbReference>
<reference evidence="5 6" key="1">
    <citation type="submission" date="2018-05" db="EMBL/GenBank/DDBJ databases">
        <title>Genomic Encyclopedia of Archaeal and Bacterial Type Strains, Phase II (KMG-II): from individual species to whole genera.</title>
        <authorList>
            <person name="Goeker M."/>
        </authorList>
    </citation>
    <scope>NUCLEOTIDE SEQUENCE [LARGE SCALE GENOMIC DNA]</scope>
    <source>
        <strain evidence="5 6">DSM 45184</strain>
    </source>
</reference>
<keyword evidence="2" id="KW-0238">DNA-binding</keyword>
<dbReference type="PANTHER" id="PTHR30146:SF109">
    <property type="entry name" value="HTH-TYPE TRANSCRIPTIONAL REGULATOR GALS"/>
    <property type="match status" value="1"/>
</dbReference>
<dbReference type="InterPro" id="IPR010982">
    <property type="entry name" value="Lambda_DNA-bd_dom_sf"/>
</dbReference>
<dbReference type="PROSITE" id="PS50932">
    <property type="entry name" value="HTH_LACI_2"/>
    <property type="match status" value="1"/>
</dbReference>
<keyword evidence="1" id="KW-0805">Transcription regulation</keyword>
<dbReference type="PROSITE" id="PS00356">
    <property type="entry name" value="HTH_LACI_1"/>
    <property type="match status" value="1"/>
</dbReference>
<dbReference type="SUPFAM" id="SSF53822">
    <property type="entry name" value="Periplasmic binding protein-like I"/>
    <property type="match status" value="1"/>
</dbReference>
<dbReference type="GO" id="GO:0000976">
    <property type="term" value="F:transcription cis-regulatory region binding"/>
    <property type="evidence" value="ECO:0007669"/>
    <property type="project" value="TreeGrafter"/>
</dbReference>
<evidence type="ECO:0000259" key="4">
    <source>
        <dbReference type="PROSITE" id="PS50932"/>
    </source>
</evidence>
<evidence type="ECO:0000256" key="2">
    <source>
        <dbReference type="ARBA" id="ARBA00023125"/>
    </source>
</evidence>
<dbReference type="OrthoDB" id="3208777at2"/>
<dbReference type="PANTHER" id="PTHR30146">
    <property type="entry name" value="LACI-RELATED TRANSCRIPTIONAL REPRESSOR"/>
    <property type="match status" value="1"/>
</dbReference>
<evidence type="ECO:0000256" key="3">
    <source>
        <dbReference type="ARBA" id="ARBA00023163"/>
    </source>
</evidence>
<dbReference type="CDD" id="cd01392">
    <property type="entry name" value="HTH_LacI"/>
    <property type="match status" value="1"/>
</dbReference>
<dbReference type="Pfam" id="PF13377">
    <property type="entry name" value="Peripla_BP_3"/>
    <property type="match status" value="1"/>
</dbReference>
<dbReference type="Pfam" id="PF00356">
    <property type="entry name" value="LacI"/>
    <property type="match status" value="1"/>
</dbReference>